<dbReference type="PANTHER" id="PTHR43115:SF4">
    <property type="entry name" value="DEHYDROGENASE_REDUCTASE SDR FAMILY MEMBER 11"/>
    <property type="match status" value="1"/>
</dbReference>
<dbReference type="AlphaFoldDB" id="A0A239PL58"/>
<dbReference type="EMBL" id="FZQA01000001">
    <property type="protein sequence ID" value="SNT68069.1"/>
    <property type="molecule type" value="Genomic_DNA"/>
</dbReference>
<sequence length="243" mass="25774">MTVTAKIVAITGASSGIGEATAKRLAQAGAKVLVGARRADRLEALVRDIRNHGGEAELRAVDVVDPAGVKEFINFAVERFGRLDVLVNNAGVMPLSPMRALKVDEWNKMVDVNIKGVLNGVAAALPVFERQGSGHFVNVASVAGHVVFPGGAVYCATKFAVRAISEGLRQELKTIRVTIISPGAVATELGHDITNAEMRDFVSGVREFALNSDDIASAVHYAVTQPDNVDVNEIVVRPVQQAL</sequence>
<dbReference type="GO" id="GO:0016616">
    <property type="term" value="F:oxidoreductase activity, acting on the CH-OH group of donors, NAD or NADP as acceptor"/>
    <property type="evidence" value="ECO:0007669"/>
    <property type="project" value="UniProtKB-ARBA"/>
</dbReference>
<dbReference type="InterPro" id="IPR057326">
    <property type="entry name" value="KR_dom"/>
</dbReference>
<dbReference type="InterPro" id="IPR002347">
    <property type="entry name" value="SDR_fam"/>
</dbReference>
<feature type="domain" description="Ketoreductase" evidence="4">
    <location>
        <begin position="6"/>
        <end position="188"/>
    </location>
</feature>
<dbReference type="Proteomes" id="UP000198346">
    <property type="component" value="Unassembled WGS sequence"/>
</dbReference>
<dbReference type="SMART" id="SM00822">
    <property type="entry name" value="PKS_KR"/>
    <property type="match status" value="1"/>
</dbReference>
<organism evidence="5 6">
    <name type="scientific">Amphiplicatus metriothermophilus</name>
    <dbReference type="NCBI Taxonomy" id="1519374"/>
    <lineage>
        <taxon>Bacteria</taxon>
        <taxon>Pseudomonadati</taxon>
        <taxon>Pseudomonadota</taxon>
        <taxon>Alphaproteobacteria</taxon>
        <taxon>Parvularculales</taxon>
        <taxon>Parvularculaceae</taxon>
        <taxon>Amphiplicatus</taxon>
    </lineage>
</organism>
<dbReference type="PROSITE" id="PS00061">
    <property type="entry name" value="ADH_SHORT"/>
    <property type="match status" value="1"/>
</dbReference>
<dbReference type="Pfam" id="PF00106">
    <property type="entry name" value="adh_short"/>
    <property type="match status" value="1"/>
</dbReference>
<proteinExistence type="inferred from homology"/>
<dbReference type="InterPro" id="IPR036291">
    <property type="entry name" value="NAD(P)-bd_dom_sf"/>
</dbReference>
<comment type="similarity">
    <text evidence="1 3">Belongs to the short-chain dehydrogenases/reductases (SDR) family.</text>
</comment>
<dbReference type="OrthoDB" id="9810734at2"/>
<dbReference type="RefSeq" id="WP_089411053.1">
    <property type="nucleotide sequence ID" value="NZ_FZQA01000001.1"/>
</dbReference>
<dbReference type="SUPFAM" id="SSF51735">
    <property type="entry name" value="NAD(P)-binding Rossmann-fold domains"/>
    <property type="match status" value="1"/>
</dbReference>
<protein>
    <submittedName>
        <fullName evidence="5">NADP-dependent 3-hydroxy acid dehydrogenase YdfG</fullName>
    </submittedName>
</protein>
<reference evidence="5 6" key="1">
    <citation type="submission" date="2017-07" db="EMBL/GenBank/DDBJ databases">
        <authorList>
            <person name="Sun Z.S."/>
            <person name="Albrecht U."/>
            <person name="Echele G."/>
            <person name="Lee C.C."/>
        </authorList>
    </citation>
    <scope>NUCLEOTIDE SEQUENCE [LARGE SCALE GENOMIC DNA]</scope>
    <source>
        <strain evidence="5 6">CGMCC 1.12710</strain>
    </source>
</reference>
<keyword evidence="6" id="KW-1185">Reference proteome</keyword>
<gene>
    <name evidence="5" type="ORF">SAMN06297382_0565</name>
</gene>
<name>A0A239PL58_9PROT</name>
<dbReference type="FunFam" id="3.40.50.720:FF:000047">
    <property type="entry name" value="NADP-dependent L-serine/L-allo-threonine dehydrogenase"/>
    <property type="match status" value="1"/>
</dbReference>
<dbReference type="Gene3D" id="3.40.50.720">
    <property type="entry name" value="NAD(P)-binding Rossmann-like Domain"/>
    <property type="match status" value="1"/>
</dbReference>
<evidence type="ECO:0000259" key="4">
    <source>
        <dbReference type="SMART" id="SM00822"/>
    </source>
</evidence>
<evidence type="ECO:0000313" key="6">
    <source>
        <dbReference type="Proteomes" id="UP000198346"/>
    </source>
</evidence>
<evidence type="ECO:0000256" key="1">
    <source>
        <dbReference type="ARBA" id="ARBA00006484"/>
    </source>
</evidence>
<dbReference type="PRINTS" id="PR00080">
    <property type="entry name" value="SDRFAMILY"/>
</dbReference>
<accession>A0A239PL58</accession>
<evidence type="ECO:0000256" key="2">
    <source>
        <dbReference type="ARBA" id="ARBA00023002"/>
    </source>
</evidence>
<evidence type="ECO:0000313" key="5">
    <source>
        <dbReference type="EMBL" id="SNT68069.1"/>
    </source>
</evidence>
<dbReference type="InterPro" id="IPR020904">
    <property type="entry name" value="Sc_DH/Rdtase_CS"/>
</dbReference>
<dbReference type="PRINTS" id="PR00081">
    <property type="entry name" value="GDHRDH"/>
</dbReference>
<dbReference type="PANTHER" id="PTHR43115">
    <property type="entry name" value="DEHYDROGENASE/REDUCTASE SDR FAMILY MEMBER 11"/>
    <property type="match status" value="1"/>
</dbReference>
<evidence type="ECO:0000256" key="3">
    <source>
        <dbReference type="RuleBase" id="RU000363"/>
    </source>
</evidence>
<keyword evidence="2" id="KW-0560">Oxidoreductase</keyword>